<dbReference type="Proteomes" id="UP000523079">
    <property type="component" value="Unassembled WGS sequence"/>
</dbReference>
<comment type="caution">
    <text evidence="2">The sequence shown here is derived from an EMBL/GenBank/DDBJ whole genome shotgun (WGS) entry which is preliminary data.</text>
</comment>
<dbReference type="RefSeq" id="WP_182558492.1">
    <property type="nucleotide sequence ID" value="NZ_JACGWT010000001.1"/>
</dbReference>
<name>A0A7W3P4J9_9ACTN</name>
<organism evidence="2 3">
    <name type="scientific">Microlunatus kandeliicorticis</name>
    <dbReference type="NCBI Taxonomy" id="1759536"/>
    <lineage>
        <taxon>Bacteria</taxon>
        <taxon>Bacillati</taxon>
        <taxon>Actinomycetota</taxon>
        <taxon>Actinomycetes</taxon>
        <taxon>Propionibacteriales</taxon>
        <taxon>Propionibacteriaceae</taxon>
        <taxon>Microlunatus</taxon>
    </lineage>
</organism>
<gene>
    <name evidence="2" type="ORF">FHX74_000506</name>
</gene>
<evidence type="ECO:0000256" key="1">
    <source>
        <dbReference type="SAM" id="MobiDB-lite"/>
    </source>
</evidence>
<dbReference type="EMBL" id="JACGWT010000001">
    <property type="protein sequence ID" value="MBA8792912.1"/>
    <property type="molecule type" value="Genomic_DNA"/>
</dbReference>
<reference evidence="2 3" key="1">
    <citation type="submission" date="2020-07" db="EMBL/GenBank/DDBJ databases">
        <title>Sequencing the genomes of 1000 actinobacteria strains.</title>
        <authorList>
            <person name="Klenk H.-P."/>
        </authorList>
    </citation>
    <scope>NUCLEOTIDE SEQUENCE [LARGE SCALE GENOMIC DNA]</scope>
    <source>
        <strain evidence="2 3">DSM 100723</strain>
    </source>
</reference>
<evidence type="ECO:0000313" key="3">
    <source>
        <dbReference type="Proteomes" id="UP000523079"/>
    </source>
</evidence>
<dbReference type="AlphaFoldDB" id="A0A7W3P4J9"/>
<keyword evidence="3" id="KW-1185">Reference proteome</keyword>
<feature type="region of interest" description="Disordered" evidence="1">
    <location>
        <begin position="77"/>
        <end position="119"/>
    </location>
</feature>
<feature type="compositionally biased region" description="Basic and acidic residues" evidence="1">
    <location>
        <begin position="98"/>
        <end position="107"/>
    </location>
</feature>
<sequence length="119" mass="13031">MTEQADGPTDVQAQQQQVIIELLEECRGLSEDEIEAVLRHGLTERGLTPPPSPWLRSVASEIAADHLYVVGNGSVPNDYFSNPHAERAGQRVGGHHLQPSEETRREVDDEGEAPGNQLV</sequence>
<accession>A0A7W3P4J9</accession>
<protein>
    <submittedName>
        <fullName evidence="2">Uncharacterized protein</fullName>
    </submittedName>
</protein>
<evidence type="ECO:0000313" key="2">
    <source>
        <dbReference type="EMBL" id="MBA8792912.1"/>
    </source>
</evidence>
<proteinExistence type="predicted"/>